<evidence type="ECO:0000313" key="6">
    <source>
        <dbReference type="EMBL" id="CRZ16050.1"/>
    </source>
</evidence>
<dbReference type="GO" id="GO:0043565">
    <property type="term" value="F:sequence-specific DNA binding"/>
    <property type="evidence" value="ECO:0007669"/>
    <property type="project" value="InterPro"/>
</dbReference>
<reference evidence="7" key="1">
    <citation type="submission" date="2015-07" db="EMBL/GenBank/DDBJ databases">
        <authorList>
            <person name="Urmite Genomes"/>
        </authorList>
    </citation>
    <scope>NUCLEOTIDE SEQUENCE [LARGE SCALE GENOMIC DNA]</scope>
    <source>
        <strain evidence="7">type strain: ATCC 49404</strain>
    </source>
</reference>
<accession>A0A0H5RPF1</accession>
<dbReference type="OrthoDB" id="241790at2"/>
<dbReference type="InterPro" id="IPR032783">
    <property type="entry name" value="AraC_lig"/>
</dbReference>
<dbReference type="InterPro" id="IPR018060">
    <property type="entry name" value="HTH_AraC"/>
</dbReference>
<keyword evidence="1" id="KW-0805">Transcription regulation</keyword>
<evidence type="ECO:0000313" key="7">
    <source>
        <dbReference type="Proteomes" id="UP000199147"/>
    </source>
</evidence>
<dbReference type="Pfam" id="PF12852">
    <property type="entry name" value="Cupin_6"/>
    <property type="match status" value="1"/>
</dbReference>
<keyword evidence="7" id="KW-1185">Reference proteome</keyword>
<keyword evidence="3" id="KW-0804">Transcription</keyword>
<evidence type="ECO:0000256" key="2">
    <source>
        <dbReference type="ARBA" id="ARBA00023125"/>
    </source>
</evidence>
<dbReference type="PANTHER" id="PTHR46796">
    <property type="entry name" value="HTH-TYPE TRANSCRIPTIONAL ACTIVATOR RHAS-RELATED"/>
    <property type="match status" value="1"/>
</dbReference>
<dbReference type="PROSITE" id="PS01124">
    <property type="entry name" value="HTH_ARAC_FAMILY_2"/>
    <property type="match status" value="1"/>
</dbReference>
<evidence type="ECO:0000259" key="5">
    <source>
        <dbReference type="PROSITE" id="PS01124"/>
    </source>
</evidence>
<dbReference type="Pfam" id="PF12833">
    <property type="entry name" value="HTH_18"/>
    <property type="match status" value="1"/>
</dbReference>
<dbReference type="InterPro" id="IPR009057">
    <property type="entry name" value="Homeodomain-like_sf"/>
</dbReference>
<dbReference type="AlphaFoldDB" id="A0A0H5RPF1"/>
<proteinExistence type="predicted"/>
<dbReference type="PROSITE" id="PS00041">
    <property type="entry name" value="HTH_ARAC_FAMILY_1"/>
    <property type="match status" value="1"/>
</dbReference>
<evidence type="ECO:0000256" key="4">
    <source>
        <dbReference type="SAM" id="MobiDB-lite"/>
    </source>
</evidence>
<dbReference type="PANTHER" id="PTHR46796:SF7">
    <property type="entry name" value="ARAC FAMILY TRANSCRIPTIONAL REGULATOR"/>
    <property type="match status" value="1"/>
</dbReference>
<dbReference type="EMBL" id="CWKH01000001">
    <property type="protein sequence ID" value="CRZ16050.1"/>
    <property type="molecule type" value="Genomic_DNA"/>
</dbReference>
<feature type="region of interest" description="Disordered" evidence="4">
    <location>
        <begin position="304"/>
        <end position="329"/>
    </location>
</feature>
<evidence type="ECO:0000256" key="3">
    <source>
        <dbReference type="ARBA" id="ARBA00023163"/>
    </source>
</evidence>
<dbReference type="InterPro" id="IPR018062">
    <property type="entry name" value="HTH_AraC-typ_CS"/>
</dbReference>
<feature type="domain" description="HTH araC/xylS-type" evidence="5">
    <location>
        <begin position="210"/>
        <end position="308"/>
    </location>
</feature>
<dbReference type="STRING" id="146018.BN2156_02914"/>
<dbReference type="SMART" id="SM00342">
    <property type="entry name" value="HTH_ARAC"/>
    <property type="match status" value="1"/>
</dbReference>
<name>A0A0H5RPF1_9MYCO</name>
<dbReference type="Gene3D" id="1.10.10.60">
    <property type="entry name" value="Homeodomain-like"/>
    <property type="match status" value="1"/>
</dbReference>
<feature type="region of interest" description="Disordered" evidence="4">
    <location>
        <begin position="85"/>
        <end position="107"/>
    </location>
</feature>
<organism evidence="6 7">
    <name type="scientific">Mycolicibacterium neworleansense</name>
    <dbReference type="NCBI Taxonomy" id="146018"/>
    <lineage>
        <taxon>Bacteria</taxon>
        <taxon>Bacillati</taxon>
        <taxon>Actinomycetota</taxon>
        <taxon>Actinomycetes</taxon>
        <taxon>Mycobacteriales</taxon>
        <taxon>Mycobacteriaceae</taxon>
        <taxon>Mycolicibacterium</taxon>
    </lineage>
</organism>
<dbReference type="RefSeq" id="WP_090514938.1">
    <property type="nucleotide sequence ID" value="NZ_CWKH01000001.1"/>
</dbReference>
<evidence type="ECO:0000256" key="1">
    <source>
        <dbReference type="ARBA" id="ARBA00023015"/>
    </source>
</evidence>
<keyword evidence="2" id="KW-0238">DNA-binding</keyword>
<dbReference type="GO" id="GO:0003700">
    <property type="term" value="F:DNA-binding transcription factor activity"/>
    <property type="evidence" value="ECO:0007669"/>
    <property type="project" value="InterPro"/>
</dbReference>
<sequence length="329" mass="35425">MIDSAEKFADPLSAATDALSEILRTVRLHGDTVTRWAPTGSFHVAVPGAIRVLHIAETAGLTLHIDGRTVSMNGGDMALLARGDAHGISHGDPARPRTLSDDDRNLDARQDHSLSPRWLSGIFAVDSAVAGPLLSVLPPAIVIRAGAPGHEWLPLSLQLLLAETTEPRPGAGVMISRILDLLFIHALREWSRSADASPGWLTAAMDPQLGPVLTAVHNDPAHPWSVTELADLARHSRSTFAERFTRLFGQSPAAYVTERRLDRAADLLRSTTTSVSKIGQAVGYTSDSAFSRAFQRRYGAPPLRWRNGLSSDPQGRLSAGPESTTEMHT</sequence>
<dbReference type="SUPFAM" id="SSF46689">
    <property type="entry name" value="Homeodomain-like"/>
    <property type="match status" value="2"/>
</dbReference>
<gene>
    <name evidence="6" type="ORF">BN2156_02914</name>
</gene>
<dbReference type="InterPro" id="IPR050204">
    <property type="entry name" value="AraC_XylS_family_regulators"/>
</dbReference>
<dbReference type="Proteomes" id="UP000199147">
    <property type="component" value="Unassembled WGS sequence"/>
</dbReference>
<protein>
    <submittedName>
        <fullName evidence="6">AraC family transcriptional regulator</fullName>
    </submittedName>
</protein>